<keyword evidence="3" id="KW-1185">Reference proteome</keyword>
<feature type="domain" description="Coenzyme Q-binding protein COQ10 START" evidence="1">
    <location>
        <begin position="168"/>
        <end position="282"/>
    </location>
</feature>
<comment type="caution">
    <text evidence="2">The sequence shown here is derived from an EMBL/GenBank/DDBJ whole genome shotgun (WGS) entry which is preliminary data.</text>
</comment>
<dbReference type="OrthoDB" id="3419705at2"/>
<dbReference type="Proteomes" id="UP000095705">
    <property type="component" value="Unassembled WGS sequence"/>
</dbReference>
<evidence type="ECO:0000313" key="3">
    <source>
        <dbReference type="Proteomes" id="UP000095705"/>
    </source>
</evidence>
<organism evidence="2 3">
    <name type="scientific">Streptomyces subrutilus</name>
    <dbReference type="NCBI Taxonomy" id="36818"/>
    <lineage>
        <taxon>Bacteria</taxon>
        <taxon>Bacillati</taxon>
        <taxon>Actinomycetota</taxon>
        <taxon>Actinomycetes</taxon>
        <taxon>Kitasatosporales</taxon>
        <taxon>Streptomycetaceae</taxon>
        <taxon>Streptomyces</taxon>
    </lineage>
</organism>
<dbReference type="STRING" id="36818.BGK67_33225"/>
<protein>
    <submittedName>
        <fullName evidence="2">Cyclase</fullName>
    </submittedName>
</protein>
<sequence>MTGERVHRRTYAVDVAAPAGVVYGLIADTTQWPLFVPPSIHVERLDFDGVRDRFQMWVTANGTVKSWLSRRTLDPQAHRIDFHQEVPAGPALSLGGRWSVEARGAGRSRLTLDHEFTVADDRPEDLSWVERATDDNSRAELARLKETAERWTALDSLLLTVEESVRVKGPAELVYDFLYGIADWPGQVPHVARADVAEERPGVQVVSMDTVSGPDRATQTTQEVRICFPHAFRIVHKQTRTPLLLEAHTGEWSVLPDETGVTVLARHNVLLREEAARAVLGPGAGIEEARHHVRELLAGQSATVLNLAKRHAESTIRTL</sequence>
<dbReference type="Gene3D" id="3.30.530.20">
    <property type="match status" value="2"/>
</dbReference>
<name>A0A1E5P019_9ACTN</name>
<dbReference type="InterPro" id="IPR005031">
    <property type="entry name" value="COQ10_START"/>
</dbReference>
<dbReference type="AlphaFoldDB" id="A0A1E5P019"/>
<dbReference type="RefSeq" id="WP_069924459.1">
    <property type="nucleotide sequence ID" value="NZ_MEHK01000002.1"/>
</dbReference>
<evidence type="ECO:0000313" key="2">
    <source>
        <dbReference type="EMBL" id="OEJ22409.1"/>
    </source>
</evidence>
<reference evidence="2 3" key="1">
    <citation type="submission" date="2016-08" db="EMBL/GenBank/DDBJ databases">
        <title>The complete genome of Streptomyces subrutilus 10-1-1.</title>
        <authorList>
            <person name="Chen X."/>
        </authorList>
    </citation>
    <scope>NUCLEOTIDE SEQUENCE [LARGE SCALE GENOMIC DNA]</scope>
    <source>
        <strain evidence="2 3">10-1-1</strain>
    </source>
</reference>
<dbReference type="InterPro" id="IPR023393">
    <property type="entry name" value="START-like_dom_sf"/>
</dbReference>
<proteinExistence type="predicted"/>
<dbReference type="EMBL" id="MEHK01000002">
    <property type="protein sequence ID" value="OEJ22409.1"/>
    <property type="molecule type" value="Genomic_DNA"/>
</dbReference>
<evidence type="ECO:0000259" key="1">
    <source>
        <dbReference type="Pfam" id="PF03364"/>
    </source>
</evidence>
<accession>A0A1E5P019</accession>
<dbReference type="SUPFAM" id="SSF55961">
    <property type="entry name" value="Bet v1-like"/>
    <property type="match status" value="2"/>
</dbReference>
<dbReference type="InterPro" id="IPR019587">
    <property type="entry name" value="Polyketide_cyclase/dehydratase"/>
</dbReference>
<dbReference type="Pfam" id="PF10604">
    <property type="entry name" value="Polyketide_cyc2"/>
    <property type="match status" value="1"/>
</dbReference>
<gene>
    <name evidence="2" type="ORF">BGK67_33225</name>
</gene>
<dbReference type="Pfam" id="PF03364">
    <property type="entry name" value="Polyketide_cyc"/>
    <property type="match status" value="1"/>
</dbReference>
<dbReference type="CDD" id="cd08861">
    <property type="entry name" value="OtcD1_ARO-CYC_like"/>
    <property type="match status" value="1"/>
</dbReference>